<name>A0A9D2L601_9FIRM</name>
<proteinExistence type="predicted"/>
<reference evidence="2" key="1">
    <citation type="journal article" date="2021" name="PeerJ">
        <title>Extensive microbial diversity within the chicken gut microbiome revealed by metagenomics and culture.</title>
        <authorList>
            <person name="Gilroy R."/>
            <person name="Ravi A."/>
            <person name="Getino M."/>
            <person name="Pursley I."/>
            <person name="Horton D.L."/>
            <person name="Alikhan N.F."/>
            <person name="Baker D."/>
            <person name="Gharbi K."/>
            <person name="Hall N."/>
            <person name="Watson M."/>
            <person name="Adriaenssens E.M."/>
            <person name="Foster-Nyarko E."/>
            <person name="Jarju S."/>
            <person name="Secka A."/>
            <person name="Antonio M."/>
            <person name="Oren A."/>
            <person name="Chaudhuri R.R."/>
            <person name="La Ragione R."/>
            <person name="Hildebrand F."/>
            <person name="Pallen M.J."/>
        </authorList>
    </citation>
    <scope>NUCLEOTIDE SEQUENCE</scope>
    <source>
        <strain evidence="2">CHK188-4685</strain>
    </source>
</reference>
<dbReference type="InterPro" id="IPR028082">
    <property type="entry name" value="Peripla_BP_I"/>
</dbReference>
<dbReference type="InterPro" id="IPR025997">
    <property type="entry name" value="SBP_2_dom"/>
</dbReference>
<reference evidence="2" key="2">
    <citation type="submission" date="2021-04" db="EMBL/GenBank/DDBJ databases">
        <authorList>
            <person name="Gilroy R."/>
        </authorList>
    </citation>
    <scope>NUCLEOTIDE SEQUENCE</scope>
    <source>
        <strain evidence="2">CHK188-4685</strain>
    </source>
</reference>
<dbReference type="Gene3D" id="3.40.50.2300">
    <property type="match status" value="2"/>
</dbReference>
<dbReference type="EMBL" id="DWYS01000022">
    <property type="protein sequence ID" value="HJB06585.1"/>
    <property type="molecule type" value="Genomic_DNA"/>
</dbReference>
<evidence type="ECO:0000259" key="1">
    <source>
        <dbReference type="Pfam" id="PF13407"/>
    </source>
</evidence>
<comment type="caution">
    <text evidence="2">The sequence shown here is derived from an EMBL/GenBank/DDBJ whole genome shotgun (WGS) entry which is preliminary data.</text>
</comment>
<protein>
    <submittedName>
        <fullName evidence="2">Substrate-binding domain-containing protein</fullName>
    </submittedName>
</protein>
<feature type="domain" description="Periplasmic binding protein" evidence="1">
    <location>
        <begin position="40"/>
        <end position="291"/>
    </location>
</feature>
<dbReference type="SUPFAM" id="SSF53822">
    <property type="entry name" value="Periplasmic binding protein-like I"/>
    <property type="match status" value="1"/>
</dbReference>
<dbReference type="Pfam" id="PF13407">
    <property type="entry name" value="Peripla_BP_4"/>
    <property type="match status" value="1"/>
</dbReference>
<evidence type="ECO:0000313" key="3">
    <source>
        <dbReference type="Proteomes" id="UP000886804"/>
    </source>
</evidence>
<gene>
    <name evidence="2" type="ORF">H9716_01825</name>
</gene>
<dbReference type="Proteomes" id="UP000886804">
    <property type="component" value="Unassembled WGS sequence"/>
</dbReference>
<accession>A0A9D2L601</accession>
<evidence type="ECO:0000313" key="2">
    <source>
        <dbReference type="EMBL" id="HJB06585.1"/>
    </source>
</evidence>
<dbReference type="AlphaFoldDB" id="A0A9D2L601"/>
<sequence>MITRKEKLLWLGYGLVLVLLFLLSSTDLIIKEEKREIYPISVIVEDTSDTNYVNFRKGMEQAAIEWNGDISFITLYETGSVRQQQELILREEQAGARALIVVPAQGEGTPEDLSRLANIPTVMVWTEQEPADAAAVVTADFSQMGQKLAGQIARSYDRDIPVYLIGRTLKHEGTGSFERALTKELEQMGFSVRMALGEDEDACRRVLEEAVPLEPKGAVIVGLEPDSLREAASMLKTDESLRSFVRGLYGRGSTPEILDGLDRGIIRGICATDEFSAGYLSVCRAIEAVSGRNPEKETVLDNYYIEKEDLRKSRYETMLYPIE</sequence>
<organism evidence="2 3">
    <name type="scientific">Candidatus Enterocloster faecavium</name>
    <dbReference type="NCBI Taxonomy" id="2838560"/>
    <lineage>
        <taxon>Bacteria</taxon>
        <taxon>Bacillati</taxon>
        <taxon>Bacillota</taxon>
        <taxon>Clostridia</taxon>
        <taxon>Lachnospirales</taxon>
        <taxon>Lachnospiraceae</taxon>
        <taxon>Enterocloster</taxon>
    </lineage>
</organism>